<protein>
    <recommendedName>
        <fullName evidence="6">Putative aliphatic sulfonates-binding protein</fullName>
    </recommendedName>
</protein>
<dbReference type="NCBIfam" id="TIGR01728">
    <property type="entry name" value="SsuA_fam"/>
    <property type="match status" value="1"/>
</dbReference>
<comment type="function">
    <text evidence="5">Part of a binding-protein-dependent transport system for aliphatic sulfonates. Putative binding protein.</text>
</comment>
<dbReference type="GO" id="GO:0042626">
    <property type="term" value="F:ATPase-coupled transmembrane transporter activity"/>
    <property type="evidence" value="ECO:0007669"/>
    <property type="project" value="InterPro"/>
</dbReference>
<evidence type="ECO:0000256" key="1">
    <source>
        <dbReference type="ARBA" id="ARBA00004418"/>
    </source>
</evidence>
<dbReference type="KEGG" id="pstg:E8M01_06165"/>
<keyword evidence="4" id="KW-0732">Signal</keyword>
<dbReference type="PANTHER" id="PTHR30024">
    <property type="entry name" value="ALIPHATIC SULFONATES-BINDING PROTEIN-RELATED"/>
    <property type="match status" value="1"/>
</dbReference>
<sequence>MSHGSAKTPPARPASLDRRHVLGLAASGLAASALAGLGTAADAQATATPAVDLTGVTLRLADYKGGDSLVLKAAGRDRTPYRIALAEFASGNLIVEAINAGAIDLGSMSETPPVFGAAAGARISVVAVIKDDVNWQVVLVPKGSSIQSVAELKGKRVGYVRATTTHYYLAKMLAKVGLSFSDITPVALTPAEGQSAFVQGSLDAWAIYGYNVPFAINDGARVLITSSGYLSGNSLYAANPATLQDARHTAAIADLFHRLRQAYVWREANLERWAEIRSRAIGVPTAVDYEILTKASRRRDLFPVTDADIASAQNVADVFRDLKVLPRPIDVAPLFDRRFNDGLARALS</sequence>
<dbReference type="RefSeq" id="WP_136959321.1">
    <property type="nucleotide sequence ID" value="NZ_CP039690.1"/>
</dbReference>
<dbReference type="OrthoDB" id="6522570at2"/>
<name>A0A4D7AR95_9HYPH</name>
<keyword evidence="3" id="KW-0813">Transport</keyword>
<proteinExistence type="inferred from homology"/>
<gene>
    <name evidence="8" type="ORF">E8M01_06165</name>
</gene>
<accession>A0A4D7AR95</accession>
<reference evidence="8 9" key="1">
    <citation type="submission" date="2019-04" db="EMBL/GenBank/DDBJ databases">
        <title>Phreatobacter aquaticus sp. nov.</title>
        <authorList>
            <person name="Choi A."/>
        </authorList>
    </citation>
    <scope>NUCLEOTIDE SEQUENCE [LARGE SCALE GENOMIC DNA]</scope>
    <source>
        <strain evidence="8 9">KCTC 52518</strain>
    </source>
</reference>
<dbReference type="Pfam" id="PF09084">
    <property type="entry name" value="NMT1"/>
    <property type="match status" value="1"/>
</dbReference>
<dbReference type="GO" id="GO:0042597">
    <property type="term" value="C:periplasmic space"/>
    <property type="evidence" value="ECO:0007669"/>
    <property type="project" value="UniProtKB-SubCell"/>
</dbReference>
<evidence type="ECO:0000256" key="2">
    <source>
        <dbReference type="ARBA" id="ARBA00010742"/>
    </source>
</evidence>
<evidence type="ECO:0000256" key="4">
    <source>
        <dbReference type="ARBA" id="ARBA00022729"/>
    </source>
</evidence>
<dbReference type="GO" id="GO:0016020">
    <property type="term" value="C:membrane"/>
    <property type="evidence" value="ECO:0007669"/>
    <property type="project" value="InterPro"/>
</dbReference>
<dbReference type="InterPro" id="IPR006311">
    <property type="entry name" value="TAT_signal"/>
</dbReference>
<dbReference type="CDD" id="cd13558">
    <property type="entry name" value="PBP2_SsuA_like_2"/>
    <property type="match status" value="1"/>
</dbReference>
<dbReference type="AlphaFoldDB" id="A0A4D7AR95"/>
<comment type="similarity">
    <text evidence="2">Belongs to the bacterial solute-binding protein SsuA/TauA family.</text>
</comment>
<evidence type="ECO:0000256" key="6">
    <source>
        <dbReference type="ARBA" id="ARBA00070228"/>
    </source>
</evidence>
<evidence type="ECO:0000259" key="7">
    <source>
        <dbReference type="Pfam" id="PF09084"/>
    </source>
</evidence>
<evidence type="ECO:0000256" key="3">
    <source>
        <dbReference type="ARBA" id="ARBA00022448"/>
    </source>
</evidence>
<dbReference type="PANTHER" id="PTHR30024:SF42">
    <property type="entry name" value="ALIPHATIC SULFONATES-BINDING PROTEIN-RELATED"/>
    <property type="match status" value="1"/>
</dbReference>
<dbReference type="SUPFAM" id="SSF53850">
    <property type="entry name" value="Periplasmic binding protein-like II"/>
    <property type="match status" value="1"/>
</dbReference>
<evidence type="ECO:0000256" key="5">
    <source>
        <dbReference type="ARBA" id="ARBA00055538"/>
    </source>
</evidence>
<dbReference type="InterPro" id="IPR010067">
    <property type="entry name" value="ABC_SsuA_sub-bd"/>
</dbReference>
<organism evidence="8 9">
    <name type="scientific">Phreatobacter stygius</name>
    <dbReference type="NCBI Taxonomy" id="1940610"/>
    <lineage>
        <taxon>Bacteria</taxon>
        <taxon>Pseudomonadati</taxon>
        <taxon>Pseudomonadota</taxon>
        <taxon>Alphaproteobacteria</taxon>
        <taxon>Hyphomicrobiales</taxon>
        <taxon>Phreatobacteraceae</taxon>
        <taxon>Phreatobacter</taxon>
    </lineage>
</organism>
<dbReference type="Proteomes" id="UP000298781">
    <property type="component" value="Chromosome"/>
</dbReference>
<dbReference type="FunFam" id="3.40.190.10:FF:000050">
    <property type="entry name" value="Sulfonate ABC transporter substrate-binding protein"/>
    <property type="match status" value="1"/>
</dbReference>
<dbReference type="EMBL" id="CP039690">
    <property type="protein sequence ID" value="QCI63864.1"/>
    <property type="molecule type" value="Genomic_DNA"/>
</dbReference>
<dbReference type="PROSITE" id="PS51318">
    <property type="entry name" value="TAT"/>
    <property type="match status" value="1"/>
</dbReference>
<keyword evidence="9" id="KW-1185">Reference proteome</keyword>
<dbReference type="InterPro" id="IPR015168">
    <property type="entry name" value="SsuA/THI5"/>
</dbReference>
<feature type="domain" description="SsuA/THI5-like" evidence="7">
    <location>
        <begin position="89"/>
        <end position="212"/>
    </location>
</feature>
<comment type="subcellular location">
    <subcellularLocation>
        <location evidence="1">Periplasm</location>
    </subcellularLocation>
</comment>
<dbReference type="Gene3D" id="3.40.190.10">
    <property type="entry name" value="Periplasmic binding protein-like II"/>
    <property type="match status" value="2"/>
</dbReference>
<evidence type="ECO:0000313" key="9">
    <source>
        <dbReference type="Proteomes" id="UP000298781"/>
    </source>
</evidence>
<evidence type="ECO:0000313" key="8">
    <source>
        <dbReference type="EMBL" id="QCI63864.1"/>
    </source>
</evidence>